<proteinExistence type="predicted"/>
<name>A0A369KC46_HYPMA</name>
<evidence type="ECO:0000256" key="1">
    <source>
        <dbReference type="SAM" id="MobiDB-lite"/>
    </source>
</evidence>
<dbReference type="AlphaFoldDB" id="A0A369KC46"/>
<protein>
    <submittedName>
        <fullName evidence="2">Uncharacterized protein</fullName>
    </submittedName>
</protein>
<dbReference type="Proteomes" id="UP000076154">
    <property type="component" value="Unassembled WGS sequence"/>
</dbReference>
<sequence>MSDSSESTTVQVKVTVRLYDNVDPPIAEFNIRREGTLAFAPLVTNAQLHKISEQERLVTPLKISENPTMIFDPPCVATEPLKGQLPEECHTITAYLPAKLNTVHLLKENARLDRKCNELEAELTTWEVQRVAERQREKQEWEDKRAAERQEEKQEWADKRAAERKKEQEERETEYKKEQEEREAQRKKEQKEWEGREAKGDAECKNEKKEWEEGRAAERGREKAELEATEREKEKREQWYKEEFQQLNAQLADHAAVLLDGDTIAMDRIRLRNILDSAQTKLAEVAGLVSPRDDFNPQFM</sequence>
<gene>
    <name evidence="2" type="ORF">Hypma_014917</name>
</gene>
<evidence type="ECO:0000313" key="2">
    <source>
        <dbReference type="EMBL" id="RDB29363.1"/>
    </source>
</evidence>
<organism evidence="2 3">
    <name type="scientific">Hypsizygus marmoreus</name>
    <name type="common">White beech mushroom</name>
    <name type="synonym">Agaricus marmoreus</name>
    <dbReference type="NCBI Taxonomy" id="39966"/>
    <lineage>
        <taxon>Eukaryota</taxon>
        <taxon>Fungi</taxon>
        <taxon>Dikarya</taxon>
        <taxon>Basidiomycota</taxon>
        <taxon>Agaricomycotina</taxon>
        <taxon>Agaricomycetes</taxon>
        <taxon>Agaricomycetidae</taxon>
        <taxon>Agaricales</taxon>
        <taxon>Tricholomatineae</taxon>
        <taxon>Lyophyllaceae</taxon>
        <taxon>Hypsizygus</taxon>
    </lineage>
</organism>
<keyword evidence="3" id="KW-1185">Reference proteome</keyword>
<dbReference type="EMBL" id="LUEZ02000010">
    <property type="protein sequence ID" value="RDB29363.1"/>
    <property type="molecule type" value="Genomic_DNA"/>
</dbReference>
<reference evidence="2" key="1">
    <citation type="submission" date="2018-04" db="EMBL/GenBank/DDBJ databases">
        <title>Whole genome sequencing of Hypsizygus marmoreus.</title>
        <authorList>
            <person name="Choi I.-G."/>
            <person name="Min B."/>
            <person name="Kim J.-G."/>
            <person name="Kim S."/>
            <person name="Oh Y.-L."/>
            <person name="Kong W.-S."/>
            <person name="Park H."/>
            <person name="Jeong J."/>
            <person name="Song E.-S."/>
        </authorList>
    </citation>
    <scope>NUCLEOTIDE SEQUENCE [LARGE SCALE GENOMIC DNA]</scope>
    <source>
        <strain evidence="2">51987-8</strain>
    </source>
</reference>
<evidence type="ECO:0000313" key="3">
    <source>
        <dbReference type="Proteomes" id="UP000076154"/>
    </source>
</evidence>
<comment type="caution">
    <text evidence="2">The sequence shown here is derived from an EMBL/GenBank/DDBJ whole genome shotgun (WGS) entry which is preliminary data.</text>
</comment>
<feature type="region of interest" description="Disordered" evidence="1">
    <location>
        <begin position="135"/>
        <end position="236"/>
    </location>
</feature>
<accession>A0A369KC46</accession>
<dbReference type="InParanoid" id="A0A369KC46"/>